<dbReference type="OrthoDB" id="6159439at2759"/>
<sequence>RPKVDGGDALSTLWKRTVPLQEPYFRTRHTIASQHTLSTLDGVLFSLDEDPKEFNEEMYIAMRNRIFELEAKSDHYTPFNRGRKRSLDRMAMIDEYFGHPDSLYHDHEAGHYPKRHAHYSHHYPYHPVSYLSHMDGPHLYRSGPSYPPWYDSDVHMSGPHGFHQKYPPVPRHLHHPPHPYGGHGRYPRAADWESSDRPMSMLYPGSGEHPPHPSQQHSSEASSPPQDPLSHTKASPRAPGMATQPRPIKPYPTDGVPVSPALAYHPSSPQSSPRLSMNQPPSVSREAQGHHGPHPARGPVVVAGSMSTAAAAAAAAAAQQQLQSFHQRQHRAQQRAQSDYSRSYHLQKHMRMLDQQRAAKLAQQTQAMHMHSHPQRVPAPHAPSQSIPAPPPVSAPAPGMAQTQQAHQQQQQQRMSPPSQQQQGTASKQYQPHQQMYPAKTMPPPGLLQKQQQQQQQHHQQQARHIQLIRKKNAMADKKTPESTPERMAAPVGLVRPTLVSSQGRPVTLPLECSNCMALDSLSWLPKSDPEDANLASTSPTSTSGGSSPISPSPSSSTEGRLLCPPCMQYQLSHGKSRSVPSYRTNFLKKTHGRFKKALQEIRFQGWQDAQSLEIVDRMTEREFNLVFSSTLGGKGGHRRQQSRPGSATMMSSSPMGSTASSPRIMSMAPPAATAMTMPVPSPEAAMIIKIEDDDDDEQVKGVDDVRMEAVEEADDQEASTTLMAESGTEIKTYGTESM</sequence>
<feature type="region of interest" description="Disordered" evidence="1">
    <location>
        <begin position="161"/>
        <end position="300"/>
    </location>
</feature>
<dbReference type="AlphaFoldDB" id="A0A9P6KAF1"/>
<feature type="compositionally biased region" description="Polar residues" evidence="1">
    <location>
        <begin position="424"/>
        <end position="434"/>
    </location>
</feature>
<evidence type="ECO:0000313" key="3">
    <source>
        <dbReference type="Proteomes" id="UP000780801"/>
    </source>
</evidence>
<dbReference type="EMBL" id="JAABOA010003951">
    <property type="protein sequence ID" value="KAF9578154.1"/>
    <property type="molecule type" value="Genomic_DNA"/>
</dbReference>
<evidence type="ECO:0000313" key="2">
    <source>
        <dbReference type="EMBL" id="KAF9578154.1"/>
    </source>
</evidence>
<feature type="compositionally biased region" description="Polar residues" evidence="1">
    <location>
        <begin position="214"/>
        <end position="224"/>
    </location>
</feature>
<proteinExistence type="predicted"/>
<evidence type="ECO:0000256" key="1">
    <source>
        <dbReference type="SAM" id="MobiDB-lite"/>
    </source>
</evidence>
<keyword evidence="3" id="KW-1185">Reference proteome</keyword>
<comment type="caution">
    <text evidence="2">The sequence shown here is derived from an EMBL/GenBank/DDBJ whole genome shotgun (WGS) entry which is preliminary data.</text>
</comment>
<feature type="compositionally biased region" description="Low complexity" evidence="1">
    <location>
        <begin position="396"/>
        <end position="423"/>
    </location>
</feature>
<feature type="region of interest" description="Disordered" evidence="1">
    <location>
        <begin position="322"/>
        <end position="466"/>
    </location>
</feature>
<dbReference type="Proteomes" id="UP000780801">
    <property type="component" value="Unassembled WGS sequence"/>
</dbReference>
<reference evidence="2" key="1">
    <citation type="journal article" date="2020" name="Fungal Divers.">
        <title>Resolving the Mortierellaceae phylogeny through synthesis of multi-gene phylogenetics and phylogenomics.</title>
        <authorList>
            <person name="Vandepol N."/>
            <person name="Liber J."/>
            <person name="Desiro A."/>
            <person name="Na H."/>
            <person name="Kennedy M."/>
            <person name="Barry K."/>
            <person name="Grigoriev I.V."/>
            <person name="Miller A.N."/>
            <person name="O'Donnell K."/>
            <person name="Stajich J.E."/>
            <person name="Bonito G."/>
        </authorList>
    </citation>
    <scope>NUCLEOTIDE SEQUENCE</scope>
    <source>
        <strain evidence="2">KOD1015</strain>
    </source>
</reference>
<feature type="region of interest" description="Disordered" evidence="1">
    <location>
        <begin position="712"/>
        <end position="739"/>
    </location>
</feature>
<feature type="non-terminal residue" evidence="2">
    <location>
        <position position="739"/>
    </location>
</feature>
<feature type="compositionally biased region" description="Low complexity" evidence="1">
    <location>
        <begin position="537"/>
        <end position="558"/>
    </location>
</feature>
<feature type="compositionally biased region" description="Low complexity" evidence="1">
    <location>
        <begin position="645"/>
        <end position="663"/>
    </location>
</feature>
<name>A0A9P6KAF1_9FUNG</name>
<feature type="compositionally biased region" description="Low complexity" evidence="1">
    <location>
        <begin position="449"/>
        <end position="460"/>
    </location>
</feature>
<feature type="compositionally biased region" description="Polar residues" evidence="1">
    <location>
        <begin position="267"/>
        <end position="282"/>
    </location>
</feature>
<feature type="region of interest" description="Disordered" evidence="1">
    <location>
        <begin position="631"/>
        <end position="663"/>
    </location>
</feature>
<organism evidence="2 3">
    <name type="scientific">Lunasporangiospora selenospora</name>
    <dbReference type="NCBI Taxonomy" id="979761"/>
    <lineage>
        <taxon>Eukaryota</taxon>
        <taxon>Fungi</taxon>
        <taxon>Fungi incertae sedis</taxon>
        <taxon>Mucoromycota</taxon>
        <taxon>Mortierellomycotina</taxon>
        <taxon>Mortierellomycetes</taxon>
        <taxon>Mortierellales</taxon>
        <taxon>Mortierellaceae</taxon>
        <taxon>Lunasporangiospora</taxon>
    </lineage>
</organism>
<protein>
    <submittedName>
        <fullName evidence="2">Uncharacterized protein</fullName>
    </submittedName>
</protein>
<accession>A0A9P6KAF1</accession>
<feature type="compositionally biased region" description="Low complexity" evidence="1">
    <location>
        <begin position="378"/>
        <end position="387"/>
    </location>
</feature>
<feature type="region of interest" description="Disordered" evidence="1">
    <location>
        <begin position="529"/>
        <end position="563"/>
    </location>
</feature>
<feature type="non-terminal residue" evidence="2">
    <location>
        <position position="1"/>
    </location>
</feature>
<gene>
    <name evidence="2" type="ORF">BGW38_006199</name>
</gene>